<feature type="chain" id="PRO_5045706918" evidence="1">
    <location>
        <begin position="28"/>
        <end position="221"/>
    </location>
</feature>
<proteinExistence type="predicted"/>
<dbReference type="EMBL" id="BAAAYL010000001">
    <property type="protein sequence ID" value="GAA3368271.1"/>
    <property type="molecule type" value="Genomic_DNA"/>
</dbReference>
<dbReference type="Pfam" id="PF03713">
    <property type="entry name" value="DUF305"/>
    <property type="match status" value="1"/>
</dbReference>
<gene>
    <name evidence="3" type="ORF">GCM10020367_05970</name>
</gene>
<name>A0ABP6S4T7_9ACTN</name>
<evidence type="ECO:0000313" key="4">
    <source>
        <dbReference type="Proteomes" id="UP001499990"/>
    </source>
</evidence>
<feature type="domain" description="DUF305" evidence="2">
    <location>
        <begin position="77"/>
        <end position="220"/>
    </location>
</feature>
<dbReference type="RefSeq" id="WP_425586142.1">
    <property type="nucleotide sequence ID" value="NZ_BAAAYL010000001.1"/>
</dbReference>
<dbReference type="PROSITE" id="PS51257">
    <property type="entry name" value="PROKAR_LIPOPROTEIN"/>
    <property type="match status" value="1"/>
</dbReference>
<reference evidence="4" key="1">
    <citation type="journal article" date="2019" name="Int. J. Syst. Evol. Microbiol.">
        <title>The Global Catalogue of Microorganisms (GCM) 10K type strain sequencing project: providing services to taxonomists for standard genome sequencing and annotation.</title>
        <authorList>
            <consortium name="The Broad Institute Genomics Platform"/>
            <consortium name="The Broad Institute Genome Sequencing Center for Infectious Disease"/>
            <person name="Wu L."/>
            <person name="Ma J."/>
        </authorList>
    </citation>
    <scope>NUCLEOTIDE SEQUENCE [LARGE SCALE GENOMIC DNA]</scope>
    <source>
        <strain evidence="4">JCM 9651</strain>
    </source>
</reference>
<dbReference type="InterPro" id="IPR005183">
    <property type="entry name" value="DUF305_CopM-like"/>
</dbReference>
<keyword evidence="1" id="KW-0732">Signal</keyword>
<evidence type="ECO:0000313" key="3">
    <source>
        <dbReference type="EMBL" id="GAA3368271.1"/>
    </source>
</evidence>
<dbReference type="InterPro" id="IPR012347">
    <property type="entry name" value="Ferritin-like"/>
</dbReference>
<protein>
    <submittedName>
        <fullName evidence="3">DUF305 domain-containing protein</fullName>
    </submittedName>
</protein>
<evidence type="ECO:0000256" key="1">
    <source>
        <dbReference type="SAM" id="SignalP"/>
    </source>
</evidence>
<feature type="signal peptide" evidence="1">
    <location>
        <begin position="1"/>
        <end position="27"/>
    </location>
</feature>
<accession>A0ABP6S4T7</accession>
<dbReference type="Gene3D" id="1.20.1260.10">
    <property type="match status" value="1"/>
</dbReference>
<sequence length="221" mass="23171">MTIRRKTTHFRRLVVAATAVGAVLALGACESGERAPAAAADNGAKVVAPGKPGEPAKILSAKEAAEAVPADTPNAADVMYTQMMITHHAQALEMTALAPKQAGSAKVKRLAERISAAQGPEIGAMRGWLAQHGESETMGGHEHHHGAMPGMATEAQLGELRAAKGKAFDTLFLKLMITHHQGAITMATDVLGDGNNILVQEMANDVISQQSAEIHRMESMS</sequence>
<dbReference type="PANTHER" id="PTHR36933">
    <property type="entry name" value="SLL0788 PROTEIN"/>
    <property type="match status" value="1"/>
</dbReference>
<keyword evidence="4" id="KW-1185">Reference proteome</keyword>
<dbReference type="Proteomes" id="UP001499990">
    <property type="component" value="Unassembled WGS sequence"/>
</dbReference>
<dbReference type="PANTHER" id="PTHR36933:SF1">
    <property type="entry name" value="SLL0788 PROTEIN"/>
    <property type="match status" value="1"/>
</dbReference>
<organism evidence="3 4">
    <name type="scientific">Streptomyces sannanensis</name>
    <dbReference type="NCBI Taxonomy" id="285536"/>
    <lineage>
        <taxon>Bacteria</taxon>
        <taxon>Bacillati</taxon>
        <taxon>Actinomycetota</taxon>
        <taxon>Actinomycetes</taxon>
        <taxon>Kitasatosporales</taxon>
        <taxon>Streptomycetaceae</taxon>
        <taxon>Streptomyces</taxon>
    </lineage>
</organism>
<evidence type="ECO:0000259" key="2">
    <source>
        <dbReference type="Pfam" id="PF03713"/>
    </source>
</evidence>
<comment type="caution">
    <text evidence="3">The sequence shown here is derived from an EMBL/GenBank/DDBJ whole genome shotgun (WGS) entry which is preliminary data.</text>
</comment>